<keyword evidence="1" id="KW-0805">Transcription regulation</keyword>
<dbReference type="SUPFAM" id="SSF55781">
    <property type="entry name" value="GAF domain-like"/>
    <property type="match status" value="1"/>
</dbReference>
<organism evidence="6 7">
    <name type="scientific">Roseibium aggregatum</name>
    <dbReference type="NCBI Taxonomy" id="187304"/>
    <lineage>
        <taxon>Bacteria</taxon>
        <taxon>Pseudomonadati</taxon>
        <taxon>Pseudomonadota</taxon>
        <taxon>Alphaproteobacteria</taxon>
        <taxon>Hyphomicrobiales</taxon>
        <taxon>Stappiaceae</taxon>
        <taxon>Roseibium</taxon>
    </lineage>
</organism>
<dbReference type="Gene3D" id="3.30.450.40">
    <property type="match status" value="1"/>
</dbReference>
<dbReference type="EMBL" id="JABFCZ010000008">
    <property type="protein sequence ID" value="MBD1546343.1"/>
    <property type="molecule type" value="Genomic_DNA"/>
</dbReference>
<dbReference type="GO" id="GO:0045892">
    <property type="term" value="P:negative regulation of DNA-templated transcription"/>
    <property type="evidence" value="ECO:0007669"/>
    <property type="project" value="TreeGrafter"/>
</dbReference>
<evidence type="ECO:0000313" key="7">
    <source>
        <dbReference type="Proteomes" id="UP000598467"/>
    </source>
</evidence>
<dbReference type="AlphaFoldDB" id="A0A926NZU6"/>
<proteinExistence type="predicted"/>
<dbReference type="GO" id="GO:0003700">
    <property type="term" value="F:DNA-binding transcription factor activity"/>
    <property type="evidence" value="ECO:0007669"/>
    <property type="project" value="TreeGrafter"/>
</dbReference>
<dbReference type="InterPro" id="IPR036388">
    <property type="entry name" value="WH-like_DNA-bd_sf"/>
</dbReference>
<dbReference type="SUPFAM" id="SSF46785">
    <property type="entry name" value="Winged helix' DNA-binding domain"/>
    <property type="match status" value="1"/>
</dbReference>
<evidence type="ECO:0000256" key="2">
    <source>
        <dbReference type="ARBA" id="ARBA00023125"/>
    </source>
</evidence>
<evidence type="ECO:0000256" key="3">
    <source>
        <dbReference type="ARBA" id="ARBA00023163"/>
    </source>
</evidence>
<dbReference type="InterPro" id="IPR050707">
    <property type="entry name" value="HTH_MetabolicPath_Reg"/>
</dbReference>
<keyword evidence="3" id="KW-0804">Transcription</keyword>
<dbReference type="PANTHER" id="PTHR30136">
    <property type="entry name" value="HELIX-TURN-HELIX TRANSCRIPTIONAL REGULATOR, ICLR FAMILY"/>
    <property type="match status" value="1"/>
</dbReference>
<dbReference type="Gene3D" id="1.10.10.10">
    <property type="entry name" value="Winged helix-like DNA-binding domain superfamily/Winged helix DNA-binding domain"/>
    <property type="match status" value="1"/>
</dbReference>
<dbReference type="Proteomes" id="UP000598467">
    <property type="component" value="Unassembled WGS sequence"/>
</dbReference>
<dbReference type="InterPro" id="IPR036390">
    <property type="entry name" value="WH_DNA-bd_sf"/>
</dbReference>
<feature type="domain" description="HTH iclR-type" evidence="4">
    <location>
        <begin position="17"/>
        <end position="79"/>
    </location>
</feature>
<evidence type="ECO:0000259" key="5">
    <source>
        <dbReference type="PROSITE" id="PS51078"/>
    </source>
</evidence>
<feature type="domain" description="IclR-ED" evidence="5">
    <location>
        <begin position="80"/>
        <end position="265"/>
    </location>
</feature>
<name>A0A926NZU6_9HYPH</name>
<dbReference type="PROSITE" id="PS51078">
    <property type="entry name" value="ICLR_ED"/>
    <property type="match status" value="1"/>
</dbReference>
<comment type="caution">
    <text evidence="6">The sequence shown here is derived from an EMBL/GenBank/DDBJ whole genome shotgun (WGS) entry which is preliminary data.</text>
</comment>
<dbReference type="InterPro" id="IPR005471">
    <property type="entry name" value="Tscrpt_reg_IclR_N"/>
</dbReference>
<evidence type="ECO:0000256" key="1">
    <source>
        <dbReference type="ARBA" id="ARBA00023015"/>
    </source>
</evidence>
<dbReference type="Pfam" id="PF01614">
    <property type="entry name" value="IclR_C"/>
    <property type="match status" value="1"/>
</dbReference>
<evidence type="ECO:0000259" key="4">
    <source>
        <dbReference type="PROSITE" id="PS51077"/>
    </source>
</evidence>
<gene>
    <name evidence="6" type="ORF">HK439_08720</name>
</gene>
<evidence type="ECO:0000313" key="6">
    <source>
        <dbReference type="EMBL" id="MBD1546343.1"/>
    </source>
</evidence>
<dbReference type="PANTHER" id="PTHR30136:SF33">
    <property type="entry name" value="TRANSCRIPTIONAL REGULATORY PROTEIN"/>
    <property type="match status" value="1"/>
</dbReference>
<dbReference type="GO" id="GO:0003677">
    <property type="term" value="F:DNA binding"/>
    <property type="evidence" value="ECO:0007669"/>
    <property type="project" value="UniProtKB-KW"/>
</dbReference>
<dbReference type="PROSITE" id="PS51077">
    <property type="entry name" value="HTH_ICLR"/>
    <property type="match status" value="1"/>
</dbReference>
<dbReference type="Pfam" id="PF09339">
    <property type="entry name" value="HTH_IclR"/>
    <property type="match status" value="1"/>
</dbReference>
<dbReference type="InterPro" id="IPR014757">
    <property type="entry name" value="Tscrpt_reg_IclR_C"/>
</dbReference>
<protein>
    <submittedName>
        <fullName evidence="6">IclR family transcriptional regulator</fullName>
    </submittedName>
</protein>
<accession>A0A926NZU6</accession>
<keyword evidence="2" id="KW-0238">DNA-binding</keyword>
<dbReference type="InterPro" id="IPR029016">
    <property type="entry name" value="GAF-like_dom_sf"/>
</dbReference>
<reference evidence="6" key="1">
    <citation type="submission" date="2020-05" db="EMBL/GenBank/DDBJ databases">
        <title>Identification of trans-AT polyketide cluster in two marine bacteria, producers of a novel glutaramide-containing polyketide sesbanimide D and analogs.</title>
        <authorList>
            <person name="Kacar D."/>
            <person name="Rodriguez P."/>
            <person name="Canedo L."/>
            <person name="Gonzalez E."/>
            <person name="Galan B."/>
            <person name="De La Calle F."/>
            <person name="Garcia J.L."/>
        </authorList>
    </citation>
    <scope>NUCLEOTIDE SEQUENCE</scope>
    <source>
        <strain evidence="6">PHM038</strain>
    </source>
</reference>
<dbReference type="SMART" id="SM00346">
    <property type="entry name" value="HTH_ICLR"/>
    <property type="match status" value="1"/>
</dbReference>
<sequence>MMSDVLEEEQGADRKFVSALARGLEVLRCFRPGEASLSNNDISERTGLPKPTVTRLTHTLRKLGYLVYSEKSGNYQLGSGVLSLGYGVLSGMEMRARAAEYMDDLCSGPNPHVTIALTERHRLSAVYVDVRRSDQTVALTMNIGARLPLAFSAVGRAILTAMPDEEREHMLHLMEQDKPEKVAEIREGVAKAVKQVAELGYCTSFGDWRPEVNGIAAPIVSPDGSRIFAINVGGPSFLVSPEELTEHYGARLVAACRALSLSTDGKRV</sequence>